<keyword evidence="2" id="KW-1185">Reference proteome</keyword>
<proteinExistence type="predicted"/>
<accession>A0ABD5R2C4</accession>
<reference evidence="1 2" key="1">
    <citation type="journal article" date="2019" name="Int. J. Syst. Evol. Microbiol.">
        <title>The Global Catalogue of Microorganisms (GCM) 10K type strain sequencing project: providing services to taxonomists for standard genome sequencing and annotation.</title>
        <authorList>
            <consortium name="The Broad Institute Genomics Platform"/>
            <consortium name="The Broad Institute Genome Sequencing Center for Infectious Disease"/>
            <person name="Wu L."/>
            <person name="Ma J."/>
        </authorList>
    </citation>
    <scope>NUCLEOTIDE SEQUENCE [LARGE SCALE GENOMIC DNA]</scope>
    <source>
        <strain evidence="1 2">CGMCC 1.12124</strain>
    </source>
</reference>
<sequence length="50" mass="5424">MASFTVEGQEALDREVKPFGSGGAHITIPKRWIGADVKVVRTSEPAEPEE</sequence>
<protein>
    <submittedName>
        <fullName evidence="1">DUF2080 family transposase-associated protein</fullName>
    </submittedName>
</protein>
<evidence type="ECO:0000313" key="2">
    <source>
        <dbReference type="Proteomes" id="UP001596118"/>
    </source>
</evidence>
<dbReference type="Proteomes" id="UP001596118">
    <property type="component" value="Unassembled WGS sequence"/>
</dbReference>
<evidence type="ECO:0000313" key="1">
    <source>
        <dbReference type="EMBL" id="MFC5279135.1"/>
    </source>
</evidence>
<dbReference type="EMBL" id="JBHSKY010000008">
    <property type="protein sequence ID" value="MFC5279135.1"/>
    <property type="molecule type" value="Genomic_DNA"/>
</dbReference>
<comment type="caution">
    <text evidence="1">The sequence shown here is derived from an EMBL/GenBank/DDBJ whole genome shotgun (WGS) entry which is preliminary data.</text>
</comment>
<organism evidence="1 2">
    <name type="scientific">Halorubrum rubrum</name>
    <dbReference type="NCBI Taxonomy" id="1126240"/>
    <lineage>
        <taxon>Archaea</taxon>
        <taxon>Methanobacteriati</taxon>
        <taxon>Methanobacteriota</taxon>
        <taxon>Stenosarchaea group</taxon>
        <taxon>Halobacteria</taxon>
        <taxon>Halobacteriales</taxon>
        <taxon>Haloferacaceae</taxon>
        <taxon>Halorubrum</taxon>
    </lineage>
</organism>
<dbReference type="RefSeq" id="WP_256411539.1">
    <property type="nucleotide sequence ID" value="NZ_JANHDM010000005.1"/>
</dbReference>
<gene>
    <name evidence="1" type="ORF">ACFPM1_10265</name>
</gene>
<dbReference type="AlphaFoldDB" id="A0ABD5R2C4"/>
<name>A0ABD5R2C4_9EURY</name>
<dbReference type="NCBIfam" id="NF033496">
    <property type="entry name" value="DUF2080_fam_acc"/>
    <property type="match status" value="1"/>
</dbReference>